<feature type="region of interest" description="Disordered" evidence="1">
    <location>
        <begin position="78"/>
        <end position="149"/>
    </location>
</feature>
<sequence>LKSSNISPLKDEILGLKSQLASVTAERNLLQEALRKIQSRVSLNVESSLSHQAQNYEGRLTELHSVIAELRKQLQVQKEKMIPEESTEDENDGDLEGDGEESLEYPGLPTPEPDVESAASSPTTSSSNPSNTHTDLAHTHLGAITSKSK</sequence>
<protein>
    <submittedName>
        <fullName evidence="2">Uncharacterized protein</fullName>
    </submittedName>
</protein>
<evidence type="ECO:0000256" key="1">
    <source>
        <dbReference type="SAM" id="MobiDB-lite"/>
    </source>
</evidence>
<name>A0A8J2PC21_9HEXA</name>
<reference evidence="2" key="1">
    <citation type="submission" date="2021-06" db="EMBL/GenBank/DDBJ databases">
        <authorList>
            <person name="Hodson N. C."/>
            <person name="Mongue J. A."/>
            <person name="Jaron S. K."/>
        </authorList>
    </citation>
    <scope>NUCLEOTIDE SEQUENCE</scope>
</reference>
<keyword evidence="3" id="KW-1185">Reference proteome</keyword>
<dbReference type="AlphaFoldDB" id="A0A8J2PC21"/>
<comment type="caution">
    <text evidence="2">The sequence shown here is derived from an EMBL/GenBank/DDBJ whole genome shotgun (WGS) entry which is preliminary data.</text>
</comment>
<feature type="compositionally biased region" description="Low complexity" evidence="1">
    <location>
        <begin position="117"/>
        <end position="131"/>
    </location>
</feature>
<organism evidence="2 3">
    <name type="scientific">Allacma fusca</name>
    <dbReference type="NCBI Taxonomy" id="39272"/>
    <lineage>
        <taxon>Eukaryota</taxon>
        <taxon>Metazoa</taxon>
        <taxon>Ecdysozoa</taxon>
        <taxon>Arthropoda</taxon>
        <taxon>Hexapoda</taxon>
        <taxon>Collembola</taxon>
        <taxon>Symphypleona</taxon>
        <taxon>Sminthuridae</taxon>
        <taxon>Allacma</taxon>
    </lineage>
</organism>
<feature type="non-terminal residue" evidence="2">
    <location>
        <position position="1"/>
    </location>
</feature>
<feature type="compositionally biased region" description="Acidic residues" evidence="1">
    <location>
        <begin position="85"/>
        <end position="103"/>
    </location>
</feature>
<proteinExistence type="predicted"/>
<accession>A0A8J2PC21</accession>
<dbReference type="OrthoDB" id="6256369at2759"/>
<dbReference type="Proteomes" id="UP000708208">
    <property type="component" value="Unassembled WGS sequence"/>
</dbReference>
<evidence type="ECO:0000313" key="2">
    <source>
        <dbReference type="EMBL" id="CAG7817422.1"/>
    </source>
</evidence>
<dbReference type="EMBL" id="CAJVCH010393826">
    <property type="protein sequence ID" value="CAG7817422.1"/>
    <property type="molecule type" value="Genomic_DNA"/>
</dbReference>
<gene>
    <name evidence="2" type="ORF">AFUS01_LOCUS27994</name>
</gene>
<evidence type="ECO:0000313" key="3">
    <source>
        <dbReference type="Proteomes" id="UP000708208"/>
    </source>
</evidence>